<evidence type="ECO:0000313" key="4">
    <source>
        <dbReference type="Proteomes" id="UP001492380"/>
    </source>
</evidence>
<protein>
    <submittedName>
        <fullName evidence="3">Uncharacterized protein</fullName>
    </submittedName>
</protein>
<name>A0ABR1YMY2_9PEZI</name>
<feature type="region of interest" description="Disordered" evidence="1">
    <location>
        <begin position="170"/>
        <end position="218"/>
    </location>
</feature>
<proteinExistence type="predicted"/>
<comment type="caution">
    <text evidence="3">The sequence shown here is derived from an EMBL/GenBank/DDBJ whole genome shotgun (WGS) entry which is preliminary data.</text>
</comment>
<feature type="region of interest" description="Disordered" evidence="1">
    <location>
        <begin position="307"/>
        <end position="356"/>
    </location>
</feature>
<feature type="region of interest" description="Disordered" evidence="1">
    <location>
        <begin position="64"/>
        <end position="83"/>
    </location>
</feature>
<reference evidence="3 4" key="1">
    <citation type="submission" date="2024-04" db="EMBL/GenBank/DDBJ databases">
        <title>Phyllosticta paracitricarpa is synonymous to the EU quarantine fungus P. citricarpa based on phylogenomic analyses.</title>
        <authorList>
            <consortium name="Lawrence Berkeley National Laboratory"/>
            <person name="Van Ingen-Buijs V.A."/>
            <person name="Van Westerhoven A.C."/>
            <person name="Haridas S."/>
            <person name="Skiadas P."/>
            <person name="Martin F."/>
            <person name="Groenewald J.Z."/>
            <person name="Crous P.W."/>
            <person name="Seidl M.F."/>
        </authorList>
    </citation>
    <scope>NUCLEOTIDE SEQUENCE [LARGE SCALE GENOMIC DNA]</scope>
    <source>
        <strain evidence="3 4">CBS 123374</strain>
    </source>
</reference>
<feature type="region of interest" description="Disordered" evidence="1">
    <location>
        <begin position="102"/>
        <end position="134"/>
    </location>
</feature>
<dbReference type="Proteomes" id="UP001492380">
    <property type="component" value="Unassembled WGS sequence"/>
</dbReference>
<dbReference type="EMBL" id="JBBWRZ010000006">
    <property type="protein sequence ID" value="KAK8233861.1"/>
    <property type="molecule type" value="Genomic_DNA"/>
</dbReference>
<evidence type="ECO:0000256" key="2">
    <source>
        <dbReference type="SAM" id="Phobius"/>
    </source>
</evidence>
<feature type="compositionally biased region" description="Basic and acidic residues" evidence="1">
    <location>
        <begin position="337"/>
        <end position="350"/>
    </location>
</feature>
<sequence length="356" mass="37629">MMPILHPRTTEEDLGVSKNDLNPSVVLSTIFNNMPSSISYPGSRPTSGCDESCQSSLRSQLLGAKTSSSTVPATGAPTADAGLPAGGASTFVTLTSSGPAATGTDLTSANPQTNGGHSSSGDHSASYSKDSSGPSTGKILAATMLPLIALTVVGLAIWMIMRRRHQRRRMAQQAEMKMNPGDEVAEHRGEPPQYRSSAASSEHLTSGSSHPTLSGTVSPPAPVIISSIAPTTNAAYFSGIDTSEAFSVRSNSVRSSNRPAGFVMDGEFHEEPPPPYKPCSVPPLSREASVRSRTFSEHDGFLPVTTIGQQHAPLRNPFADPVDEDDDQYSMVSDLSYTREDRSNRNDGRPLVRSAV</sequence>
<evidence type="ECO:0000256" key="1">
    <source>
        <dbReference type="SAM" id="MobiDB-lite"/>
    </source>
</evidence>
<feature type="compositionally biased region" description="Polar residues" evidence="1">
    <location>
        <begin position="102"/>
        <end position="114"/>
    </location>
</feature>
<gene>
    <name evidence="3" type="ORF">HDK90DRAFT_280266</name>
</gene>
<evidence type="ECO:0000313" key="3">
    <source>
        <dbReference type="EMBL" id="KAK8233861.1"/>
    </source>
</evidence>
<keyword evidence="2" id="KW-0472">Membrane</keyword>
<accession>A0ABR1YMY2</accession>
<organism evidence="3 4">
    <name type="scientific">Phyllosticta capitalensis</name>
    <dbReference type="NCBI Taxonomy" id="121624"/>
    <lineage>
        <taxon>Eukaryota</taxon>
        <taxon>Fungi</taxon>
        <taxon>Dikarya</taxon>
        <taxon>Ascomycota</taxon>
        <taxon>Pezizomycotina</taxon>
        <taxon>Dothideomycetes</taxon>
        <taxon>Dothideomycetes incertae sedis</taxon>
        <taxon>Botryosphaeriales</taxon>
        <taxon>Phyllostictaceae</taxon>
        <taxon>Phyllosticta</taxon>
    </lineage>
</organism>
<keyword evidence="2" id="KW-1133">Transmembrane helix</keyword>
<feature type="compositionally biased region" description="Low complexity" evidence="1">
    <location>
        <begin position="115"/>
        <end position="133"/>
    </location>
</feature>
<keyword evidence="2" id="KW-0812">Transmembrane</keyword>
<feature type="transmembrane region" description="Helical" evidence="2">
    <location>
        <begin position="139"/>
        <end position="160"/>
    </location>
</feature>
<feature type="compositionally biased region" description="Polar residues" evidence="1">
    <location>
        <begin position="194"/>
        <end position="216"/>
    </location>
</feature>
<keyword evidence="4" id="KW-1185">Reference proteome</keyword>